<sequence>MDPDTAYFGGISQSRIISLSFFWCQFGECL</sequence>
<dbReference type="EMBL" id="JLXW01000013">
    <property type="protein sequence ID" value="KBZ57164.1"/>
    <property type="molecule type" value="Genomic_DNA"/>
</dbReference>
<proteinExistence type="predicted"/>
<dbReference type="Proteomes" id="UP000025947">
    <property type="component" value="Unassembled WGS sequence"/>
</dbReference>
<protein>
    <submittedName>
        <fullName evidence="1">Uncharacterized protein</fullName>
    </submittedName>
</protein>
<evidence type="ECO:0000313" key="1">
    <source>
        <dbReference type="EMBL" id="KBZ57164.1"/>
    </source>
</evidence>
<comment type="caution">
    <text evidence="1">The sequence shown here is derived from an EMBL/GenBank/DDBJ whole genome shotgun (WGS) entry which is preliminary data.</text>
</comment>
<gene>
    <name evidence="1" type="ORF">K875_05682</name>
</gene>
<dbReference type="AlphaFoldDB" id="A0A051TJU0"/>
<dbReference type="HOGENOM" id="CLU_3404457_0_0_11"/>
<name>A0A051TJU0_9MYCO</name>
<accession>A0A051TJU0</accession>
<reference evidence="1 2" key="1">
    <citation type="submission" date="2014-04" db="EMBL/GenBank/DDBJ databases">
        <title>The Genome Sequence of Mycobacterium tuberculosis TKK-01-0051.</title>
        <authorList>
            <consortium name="The Broad Institute Genomics Platform"/>
            <consortium name="The Broad Institute Genome Sequencing Center for Infectious Disease"/>
            <person name="Earl A.M."/>
            <person name="Cohen K."/>
            <person name="Pym A."/>
            <person name="Bishai W."/>
            <person name="Maharaj K."/>
            <person name="Desjardins C."/>
            <person name="Abeel T."/>
            <person name="Young S."/>
            <person name="Zeng Q."/>
            <person name="Gargeya S."/>
            <person name="Abouelleil A."/>
            <person name="Alvarado L."/>
            <person name="Chapman S.B."/>
            <person name="Gainer-Dewar J."/>
            <person name="Goldberg J."/>
            <person name="Griggs A."/>
            <person name="Gujja S."/>
            <person name="Hansen M."/>
            <person name="Howarth C."/>
            <person name="Imamovic A."/>
            <person name="Larimer J."/>
            <person name="Murphy C."/>
            <person name="Naylor J."/>
            <person name="Pearson M."/>
            <person name="Poon T.W."/>
            <person name="Priest M."/>
            <person name="Roberts A."/>
            <person name="Saif S."/>
            <person name="Shea T."/>
            <person name="Sykes S."/>
            <person name="Wortman J."/>
            <person name="Nusbaum C."/>
            <person name="Birren B."/>
        </authorList>
    </citation>
    <scope>NUCLEOTIDE SEQUENCE [LARGE SCALE GENOMIC DNA]</scope>
    <source>
        <strain evidence="1 2">TKK-01-0051</strain>
    </source>
</reference>
<keyword evidence="2" id="KW-1185">Reference proteome</keyword>
<evidence type="ECO:0000313" key="2">
    <source>
        <dbReference type="Proteomes" id="UP000025947"/>
    </source>
</evidence>
<organism evidence="1 2">
    <name type="scientific">Mycobacterium [tuberculosis] TKK-01-0051</name>
    <dbReference type="NCBI Taxonomy" id="1324261"/>
    <lineage>
        <taxon>Bacteria</taxon>
        <taxon>Bacillati</taxon>
        <taxon>Actinomycetota</taxon>
        <taxon>Actinomycetes</taxon>
        <taxon>Mycobacteriales</taxon>
        <taxon>Mycobacteriaceae</taxon>
        <taxon>Mycobacterium</taxon>
        <taxon>Mycobacterium avium complex (MAC)</taxon>
    </lineage>
</organism>